<protein>
    <submittedName>
        <fullName evidence="4">DNA-processing protein DprA</fullName>
    </submittedName>
</protein>
<evidence type="ECO:0000256" key="1">
    <source>
        <dbReference type="ARBA" id="ARBA00006525"/>
    </source>
</evidence>
<name>A0ABP7N8C2_9BACT</name>
<dbReference type="Pfam" id="PF02481">
    <property type="entry name" value="DNA_processg_A"/>
    <property type="match status" value="1"/>
</dbReference>
<dbReference type="NCBIfam" id="TIGR00732">
    <property type="entry name" value="dprA"/>
    <property type="match status" value="1"/>
</dbReference>
<accession>A0ABP7N8C2</accession>
<dbReference type="Gene3D" id="1.10.10.10">
    <property type="entry name" value="Winged helix-like DNA-binding domain superfamily/Winged helix DNA-binding domain"/>
    <property type="match status" value="1"/>
</dbReference>
<dbReference type="EMBL" id="BAABDH010000041">
    <property type="protein sequence ID" value="GAA3939847.1"/>
    <property type="molecule type" value="Genomic_DNA"/>
</dbReference>
<dbReference type="PANTHER" id="PTHR43022:SF1">
    <property type="entry name" value="PROTEIN SMF"/>
    <property type="match status" value="1"/>
</dbReference>
<dbReference type="InterPro" id="IPR010994">
    <property type="entry name" value="RuvA_2-like"/>
</dbReference>
<sequence>MDYFNFYHTYLMPVATDELLFHEVALTLFPGVGPQLTRQLMSYGGSAKNVLMLPPGKLRKIPGVGPATVLALTGAARTAALQKAEATLKKAAAEGIQLLFYTSKQFPRRLKQIADAPALLYYQGTAELNQPKIVAIVGTRQATDYGRAQTELLVQGLLPHRPLVVSGLAYGIDIAAHRAALQEGLDTVGVMATGLDVLYPHAHRKTAEKMLTQGGLLTEFAFGTPPDRYNFPARNRIIAGLADGTVVVEAAKKGGALITAELALSYDRDVLAVPGSLGSPASEGCNELIRTNKAALYSAPKDLEELLNWDEALHPTGKPRSAPAYDPADFTPEEFRVIEVLLPGEELLDNLSWKAQLPVHQAASLLLSLEFRGVVKALPGKKFRLS</sequence>
<evidence type="ECO:0000313" key="5">
    <source>
        <dbReference type="Proteomes" id="UP001499909"/>
    </source>
</evidence>
<feature type="domain" description="Smf/DprA SLOG" evidence="2">
    <location>
        <begin position="98"/>
        <end position="305"/>
    </location>
</feature>
<dbReference type="InterPro" id="IPR003488">
    <property type="entry name" value="DprA"/>
</dbReference>
<dbReference type="PANTHER" id="PTHR43022">
    <property type="entry name" value="PROTEIN SMF"/>
    <property type="match status" value="1"/>
</dbReference>
<evidence type="ECO:0000259" key="2">
    <source>
        <dbReference type="Pfam" id="PF02481"/>
    </source>
</evidence>
<comment type="similarity">
    <text evidence="1">Belongs to the DprA/Smf family.</text>
</comment>
<proteinExistence type="inferred from homology"/>
<feature type="domain" description="DprA winged helix" evidence="3">
    <location>
        <begin position="326"/>
        <end position="381"/>
    </location>
</feature>
<dbReference type="Proteomes" id="UP001499909">
    <property type="component" value="Unassembled WGS sequence"/>
</dbReference>
<dbReference type="InterPro" id="IPR036388">
    <property type="entry name" value="WH-like_DNA-bd_sf"/>
</dbReference>
<dbReference type="InterPro" id="IPR057666">
    <property type="entry name" value="DrpA_SLOG"/>
</dbReference>
<evidence type="ECO:0000313" key="4">
    <source>
        <dbReference type="EMBL" id="GAA3939847.1"/>
    </source>
</evidence>
<dbReference type="InterPro" id="IPR041614">
    <property type="entry name" value="DprA_WH"/>
</dbReference>
<dbReference type="Gene3D" id="3.40.50.450">
    <property type="match status" value="1"/>
</dbReference>
<keyword evidence="5" id="KW-1185">Reference proteome</keyword>
<organism evidence="4 5">
    <name type="scientific">Hymenobacter algoricola</name>
    <dbReference type="NCBI Taxonomy" id="486267"/>
    <lineage>
        <taxon>Bacteria</taxon>
        <taxon>Pseudomonadati</taxon>
        <taxon>Bacteroidota</taxon>
        <taxon>Cytophagia</taxon>
        <taxon>Cytophagales</taxon>
        <taxon>Hymenobacteraceae</taxon>
        <taxon>Hymenobacter</taxon>
    </lineage>
</organism>
<comment type="caution">
    <text evidence="4">The sequence shown here is derived from an EMBL/GenBank/DDBJ whole genome shotgun (WGS) entry which is preliminary data.</text>
</comment>
<evidence type="ECO:0000259" key="3">
    <source>
        <dbReference type="Pfam" id="PF17782"/>
    </source>
</evidence>
<dbReference type="SUPFAM" id="SSF102405">
    <property type="entry name" value="MCP/YpsA-like"/>
    <property type="match status" value="1"/>
</dbReference>
<reference evidence="5" key="1">
    <citation type="journal article" date="2019" name="Int. J. Syst. Evol. Microbiol.">
        <title>The Global Catalogue of Microorganisms (GCM) 10K type strain sequencing project: providing services to taxonomists for standard genome sequencing and annotation.</title>
        <authorList>
            <consortium name="The Broad Institute Genomics Platform"/>
            <consortium name="The Broad Institute Genome Sequencing Center for Infectious Disease"/>
            <person name="Wu L."/>
            <person name="Ma J."/>
        </authorList>
    </citation>
    <scope>NUCLEOTIDE SEQUENCE [LARGE SCALE GENOMIC DNA]</scope>
    <source>
        <strain evidence="5">JCM 17214</strain>
    </source>
</reference>
<dbReference type="SUPFAM" id="SSF47781">
    <property type="entry name" value="RuvA domain 2-like"/>
    <property type="match status" value="1"/>
</dbReference>
<gene>
    <name evidence="4" type="primary">dprA</name>
    <name evidence="4" type="ORF">GCM10022406_24860</name>
</gene>
<dbReference type="Pfam" id="PF17782">
    <property type="entry name" value="WHD_DprA"/>
    <property type="match status" value="1"/>
</dbReference>